<comment type="caution">
    <text evidence="1">The sequence shown here is derived from an EMBL/GenBank/DDBJ whole genome shotgun (WGS) entry which is preliminary data.</text>
</comment>
<proteinExistence type="predicted"/>
<organism evidence="1 2">
    <name type="scientific">Planotetraspora kaengkrachanensis</name>
    <dbReference type="NCBI Taxonomy" id="575193"/>
    <lineage>
        <taxon>Bacteria</taxon>
        <taxon>Bacillati</taxon>
        <taxon>Actinomycetota</taxon>
        <taxon>Actinomycetes</taxon>
        <taxon>Streptosporangiales</taxon>
        <taxon>Streptosporangiaceae</taxon>
        <taxon>Planotetraspora</taxon>
    </lineage>
</organism>
<evidence type="ECO:0000313" key="1">
    <source>
        <dbReference type="EMBL" id="GIG82522.1"/>
    </source>
</evidence>
<reference evidence="1 2" key="1">
    <citation type="submission" date="2021-01" db="EMBL/GenBank/DDBJ databases">
        <title>Whole genome shotgun sequence of Planotetraspora kaengkrachanensis NBRC 104272.</title>
        <authorList>
            <person name="Komaki H."/>
            <person name="Tamura T."/>
        </authorList>
    </citation>
    <scope>NUCLEOTIDE SEQUENCE [LARGE SCALE GENOMIC DNA]</scope>
    <source>
        <strain evidence="1 2">NBRC 104272</strain>
    </source>
</reference>
<dbReference type="Proteomes" id="UP000630097">
    <property type="component" value="Unassembled WGS sequence"/>
</dbReference>
<name>A0A8J3PX02_9ACTN</name>
<keyword evidence="2" id="KW-1185">Reference proteome</keyword>
<accession>A0A8J3PX02</accession>
<protein>
    <submittedName>
        <fullName evidence="1">Uncharacterized protein</fullName>
    </submittedName>
</protein>
<dbReference type="AlphaFoldDB" id="A0A8J3PX02"/>
<gene>
    <name evidence="1" type="ORF">Pka01_56490</name>
</gene>
<dbReference type="EMBL" id="BONV01000031">
    <property type="protein sequence ID" value="GIG82522.1"/>
    <property type="molecule type" value="Genomic_DNA"/>
</dbReference>
<evidence type="ECO:0000313" key="2">
    <source>
        <dbReference type="Proteomes" id="UP000630097"/>
    </source>
</evidence>
<sequence>MAAASASTTMTDPHVAGGPWLDGDDISNLPTAFTGNGTSSLLLLVSANNGVPFVRDPRTGWANLRNVANSAGGYVQNITVGQLTTGATGPQIARITARTAGGIFKTDCTIDAVPIPTSGPILGCSPWAPLPVMG</sequence>